<evidence type="ECO:0000256" key="4">
    <source>
        <dbReference type="ARBA" id="ARBA00022989"/>
    </source>
</evidence>
<evidence type="ECO:0000259" key="7">
    <source>
        <dbReference type="Pfam" id="PF13396"/>
    </source>
</evidence>
<reference evidence="8 9" key="1">
    <citation type="submission" date="2019-11" db="EMBL/GenBank/DDBJ databases">
        <title>Pedobacter sp. HMF7056 Genome sequencing and assembly.</title>
        <authorList>
            <person name="Kang H."/>
            <person name="Kim H."/>
            <person name="Joh K."/>
        </authorList>
    </citation>
    <scope>NUCLEOTIDE SEQUENCE [LARGE SCALE GENOMIC DNA]</scope>
    <source>
        <strain evidence="8 9">HMF7056</strain>
    </source>
</reference>
<name>A0A7K1XV30_9SPHI</name>
<evidence type="ECO:0000256" key="6">
    <source>
        <dbReference type="SAM" id="Phobius"/>
    </source>
</evidence>
<comment type="subcellular location">
    <subcellularLocation>
        <location evidence="1">Cell membrane</location>
        <topology evidence="1">Multi-pass membrane protein</topology>
    </subcellularLocation>
</comment>
<keyword evidence="9" id="KW-1185">Reference proteome</keyword>
<sequence length="63" mass="7120">MFLGILFILLPLLLILYSIVDILRAEFKNENSKLLWIIIVLVAPVLGSIIYLGAGDSFKVPRY</sequence>
<comment type="caution">
    <text evidence="8">The sequence shown here is derived from an EMBL/GenBank/DDBJ whole genome shotgun (WGS) entry which is preliminary data.</text>
</comment>
<dbReference type="GO" id="GO:0005886">
    <property type="term" value="C:plasma membrane"/>
    <property type="evidence" value="ECO:0007669"/>
    <property type="project" value="UniProtKB-SubCell"/>
</dbReference>
<keyword evidence="2" id="KW-1003">Cell membrane</keyword>
<evidence type="ECO:0000313" key="8">
    <source>
        <dbReference type="EMBL" id="MXV14863.1"/>
    </source>
</evidence>
<feature type="transmembrane region" description="Helical" evidence="6">
    <location>
        <begin position="34"/>
        <end position="54"/>
    </location>
</feature>
<evidence type="ECO:0000256" key="5">
    <source>
        <dbReference type="ARBA" id="ARBA00023136"/>
    </source>
</evidence>
<dbReference type="Pfam" id="PF13396">
    <property type="entry name" value="PLDc_N"/>
    <property type="match status" value="1"/>
</dbReference>
<dbReference type="AlphaFoldDB" id="A0A7K1XV30"/>
<evidence type="ECO:0000256" key="3">
    <source>
        <dbReference type="ARBA" id="ARBA00022692"/>
    </source>
</evidence>
<gene>
    <name evidence="8" type="ORF">GS398_06105</name>
</gene>
<dbReference type="EMBL" id="WVHS01000001">
    <property type="protein sequence ID" value="MXV14863.1"/>
    <property type="molecule type" value="Genomic_DNA"/>
</dbReference>
<feature type="domain" description="Cardiolipin synthase N-terminal" evidence="7">
    <location>
        <begin position="14"/>
        <end position="52"/>
    </location>
</feature>
<evidence type="ECO:0000313" key="9">
    <source>
        <dbReference type="Proteomes" id="UP000451233"/>
    </source>
</evidence>
<dbReference type="InterPro" id="IPR027379">
    <property type="entry name" value="CLS_N"/>
</dbReference>
<dbReference type="Proteomes" id="UP000451233">
    <property type="component" value="Unassembled WGS sequence"/>
</dbReference>
<organism evidence="8 9">
    <name type="scientific">Hufsiella ginkgonis</name>
    <dbReference type="NCBI Taxonomy" id="2695274"/>
    <lineage>
        <taxon>Bacteria</taxon>
        <taxon>Pseudomonadati</taxon>
        <taxon>Bacteroidota</taxon>
        <taxon>Sphingobacteriia</taxon>
        <taxon>Sphingobacteriales</taxon>
        <taxon>Sphingobacteriaceae</taxon>
        <taxon>Hufsiella</taxon>
    </lineage>
</organism>
<keyword evidence="4 6" id="KW-1133">Transmembrane helix</keyword>
<proteinExistence type="predicted"/>
<accession>A0A7K1XV30</accession>
<keyword evidence="5 6" id="KW-0472">Membrane</keyword>
<protein>
    <recommendedName>
        <fullName evidence="7">Cardiolipin synthase N-terminal domain-containing protein</fullName>
    </recommendedName>
</protein>
<dbReference type="RefSeq" id="WP_160905807.1">
    <property type="nucleotide sequence ID" value="NZ_WVHS01000001.1"/>
</dbReference>
<evidence type="ECO:0000256" key="2">
    <source>
        <dbReference type="ARBA" id="ARBA00022475"/>
    </source>
</evidence>
<keyword evidence="3 6" id="KW-0812">Transmembrane</keyword>
<evidence type="ECO:0000256" key="1">
    <source>
        <dbReference type="ARBA" id="ARBA00004651"/>
    </source>
</evidence>